<evidence type="ECO:0000313" key="6">
    <source>
        <dbReference type="Proteomes" id="UP000327085"/>
    </source>
</evidence>
<dbReference type="InterPro" id="IPR002110">
    <property type="entry name" value="Ankyrin_rpt"/>
</dbReference>
<feature type="transmembrane region" description="Helical" evidence="2">
    <location>
        <begin position="572"/>
        <end position="592"/>
    </location>
</feature>
<dbReference type="EMBL" id="CABIKO010000495">
    <property type="protein sequence ID" value="VVA37000.1"/>
    <property type="molecule type" value="Genomic_DNA"/>
</dbReference>
<evidence type="ECO:0000313" key="4">
    <source>
        <dbReference type="EMBL" id="KAI5311414.1"/>
    </source>
</evidence>
<dbReference type="EMBL" id="JAJFAZ020000011">
    <property type="protein sequence ID" value="KAI5311414.1"/>
    <property type="molecule type" value="Genomic_DNA"/>
</dbReference>
<dbReference type="PANTHER" id="PTHR24177:SF356">
    <property type="entry name" value="ANKYRIN REPEAT PLANT-LIKE PROTEIN"/>
    <property type="match status" value="1"/>
</dbReference>
<dbReference type="InterPro" id="IPR036770">
    <property type="entry name" value="Ankyrin_rpt-contain_sf"/>
</dbReference>
<gene>
    <name evidence="5" type="ORF">ALMOND_2B024389</name>
    <name evidence="4" type="ORF">L3X38_000374</name>
</gene>
<dbReference type="InterPro" id="IPR026961">
    <property type="entry name" value="PGG_dom"/>
</dbReference>
<reference evidence="6" key="2">
    <citation type="journal article" date="2020" name="Plant J.">
        <title>Transposons played a major role in the diversification between the closely related almond and peach genomes: results from the almond genome sequence.</title>
        <authorList>
            <person name="Alioto T."/>
            <person name="Alexiou K.G."/>
            <person name="Bardil A."/>
            <person name="Barteri F."/>
            <person name="Castanera R."/>
            <person name="Cruz F."/>
            <person name="Dhingra A."/>
            <person name="Duval H."/>
            <person name="Fernandez I Marti A."/>
            <person name="Frias L."/>
            <person name="Galan B."/>
            <person name="Garcia J.L."/>
            <person name="Howad W."/>
            <person name="Gomez-Garrido J."/>
            <person name="Gut M."/>
            <person name="Julca I."/>
            <person name="Morata J."/>
            <person name="Puigdomenech P."/>
            <person name="Ribeca P."/>
            <person name="Rubio Cabetas M.J."/>
            <person name="Vlasova A."/>
            <person name="Wirthensohn M."/>
            <person name="Garcia-Mas J."/>
            <person name="Gabaldon T."/>
            <person name="Casacuberta J.M."/>
            <person name="Arus P."/>
        </authorList>
    </citation>
    <scope>NUCLEOTIDE SEQUENCE [LARGE SCALE GENOMIC DNA]</scope>
    <source>
        <strain evidence="6">cv. Texas</strain>
    </source>
</reference>
<sequence>MASKDPVNELLDRKNLFAGPQSDEAGEAYDKDLTLPTSMHNVSSPSRTPYLYPLEDSPDARQKYFRLCVPLYKAALKGDWKTAKQIISIDNTIVRACITKGWQTALHVAAGARHVHFVKELVKFLNQEDLVLQDQKGNTAFCFAAAAGTLPVAKIMIQKNPTLPVIRGGEGMTPLYFATLFGHGEMAVYLYPKIIDVLGEGERAGIFFTCINTDLYEVALKMLHDYSELAVARDTNSDTALHLLAKKPSALAIKSPGAWKSLAYSCTHKAGNLTRSTRSTPGLQLLKCLWEEVLSQSEWTVTSLIRWPSHVLFIATEIGNCVFLDELIGSNPDLIWETDASNRSLFHNAVMYHHASIFNLVHQLGLYKDFILSFKDDKKNNILHLAAKLAPLHQLNTISGPALQMQRELLWFEEVKKVVPPFYIEMKNSEGKTPRNIFTEEHEALLQNGESWMKSIANSCTLLSTLIAISVFATAITLPGYEKIDATQYGLQLTVFLISDAVALFSSSTGILTFLSILSSRFTENDFTKSLPLKLIIGLVALFISAAAMMVSFGTALFIAYHIHRLKWIPTLIYVLAFALAAYFSLLQYPLFVDIFYSTYYSRCLFHPNKRTWLYFLYS</sequence>
<dbReference type="SUPFAM" id="SSF48403">
    <property type="entry name" value="Ankyrin repeat"/>
    <property type="match status" value="1"/>
</dbReference>
<keyword evidence="2" id="KW-0812">Transmembrane</keyword>
<evidence type="ECO:0000259" key="3">
    <source>
        <dbReference type="Pfam" id="PF13962"/>
    </source>
</evidence>
<dbReference type="Proteomes" id="UP001054821">
    <property type="component" value="Unassembled WGS sequence"/>
</dbReference>
<dbReference type="OMA" id="MSLEISW"/>
<dbReference type="Pfam" id="PF12796">
    <property type="entry name" value="Ank_2"/>
    <property type="match status" value="1"/>
</dbReference>
<feature type="transmembrane region" description="Helical" evidence="2">
    <location>
        <begin position="535"/>
        <end position="560"/>
    </location>
</feature>
<feature type="domain" description="PGG" evidence="3">
    <location>
        <begin position="451"/>
        <end position="559"/>
    </location>
</feature>
<dbReference type="Proteomes" id="UP000327085">
    <property type="component" value="Chromosome 4"/>
</dbReference>
<reference evidence="4 7" key="3">
    <citation type="journal article" date="2022" name="G3 (Bethesda)">
        <title>Whole-genome sequence and methylome profiling of the almond [Prunus dulcis (Mill.) D.A. Webb] cultivar 'Nonpareil'.</title>
        <authorList>
            <person name="D'Amico-Willman K.M."/>
            <person name="Ouma W.Z."/>
            <person name="Meulia T."/>
            <person name="Sideli G.M."/>
            <person name="Gradziel T.M."/>
            <person name="Fresnedo-Ramirez J."/>
        </authorList>
    </citation>
    <scope>NUCLEOTIDE SEQUENCE [LARGE SCALE GENOMIC DNA]</scope>
    <source>
        <strain evidence="4">Clone GOH B32 T37-40</strain>
    </source>
</reference>
<dbReference type="Gene3D" id="1.25.40.20">
    <property type="entry name" value="Ankyrin repeat-containing domain"/>
    <property type="match status" value="2"/>
</dbReference>
<keyword evidence="7" id="KW-1185">Reference proteome</keyword>
<proteinExistence type="predicted"/>
<protein>
    <submittedName>
        <fullName evidence="5">PREDICTED: ankyrin</fullName>
    </submittedName>
</protein>
<evidence type="ECO:0000313" key="7">
    <source>
        <dbReference type="Proteomes" id="UP001054821"/>
    </source>
</evidence>
<feature type="transmembrane region" description="Helical" evidence="2">
    <location>
        <begin position="462"/>
        <end position="481"/>
    </location>
</feature>
<evidence type="ECO:0000313" key="5">
    <source>
        <dbReference type="EMBL" id="VVA37000.1"/>
    </source>
</evidence>
<name>A0A5E4GBM5_PRUDU</name>
<dbReference type="Gramene" id="VVA37000">
    <property type="protein sequence ID" value="VVA37000"/>
    <property type="gene ID" value="Prudul26B024389"/>
</dbReference>
<reference evidence="5" key="1">
    <citation type="submission" date="2019-07" db="EMBL/GenBank/DDBJ databases">
        <authorList>
            <person name="Alioto T."/>
            <person name="Alioto T."/>
            <person name="Gomez Garrido J."/>
        </authorList>
    </citation>
    <scope>NUCLEOTIDE SEQUENCE</scope>
</reference>
<feature type="region of interest" description="Disordered" evidence="1">
    <location>
        <begin position="1"/>
        <end position="30"/>
    </location>
</feature>
<dbReference type="SMART" id="SM00248">
    <property type="entry name" value="ANK"/>
    <property type="match status" value="5"/>
</dbReference>
<keyword evidence="2" id="KW-1133">Transmembrane helix</keyword>
<dbReference type="AlphaFoldDB" id="A0A5E4GBM5"/>
<organism evidence="5 6">
    <name type="scientific">Prunus dulcis</name>
    <name type="common">Almond</name>
    <name type="synonym">Amygdalus dulcis</name>
    <dbReference type="NCBI Taxonomy" id="3755"/>
    <lineage>
        <taxon>Eukaryota</taxon>
        <taxon>Viridiplantae</taxon>
        <taxon>Streptophyta</taxon>
        <taxon>Embryophyta</taxon>
        <taxon>Tracheophyta</taxon>
        <taxon>Spermatophyta</taxon>
        <taxon>Magnoliopsida</taxon>
        <taxon>eudicotyledons</taxon>
        <taxon>Gunneridae</taxon>
        <taxon>Pentapetalae</taxon>
        <taxon>rosids</taxon>
        <taxon>fabids</taxon>
        <taxon>Rosales</taxon>
        <taxon>Rosaceae</taxon>
        <taxon>Amygdaloideae</taxon>
        <taxon>Amygdaleae</taxon>
        <taxon>Prunus</taxon>
    </lineage>
</organism>
<feature type="transmembrane region" description="Helical" evidence="2">
    <location>
        <begin position="493"/>
        <end position="515"/>
    </location>
</feature>
<dbReference type="Pfam" id="PF13962">
    <property type="entry name" value="PGG"/>
    <property type="match status" value="1"/>
</dbReference>
<dbReference type="PANTHER" id="PTHR24177">
    <property type="entry name" value="CASKIN"/>
    <property type="match status" value="1"/>
</dbReference>
<evidence type="ECO:0000256" key="1">
    <source>
        <dbReference type="SAM" id="MobiDB-lite"/>
    </source>
</evidence>
<keyword evidence="2" id="KW-0472">Membrane</keyword>
<dbReference type="GO" id="GO:0016020">
    <property type="term" value="C:membrane"/>
    <property type="evidence" value="ECO:0007669"/>
    <property type="project" value="TreeGrafter"/>
</dbReference>
<feature type="compositionally biased region" description="Basic and acidic residues" evidence="1">
    <location>
        <begin position="1"/>
        <end position="15"/>
    </location>
</feature>
<dbReference type="InParanoid" id="A0A5E4GBM5"/>
<accession>A0A5E4GBM5</accession>
<evidence type="ECO:0000256" key="2">
    <source>
        <dbReference type="SAM" id="Phobius"/>
    </source>
</evidence>